<evidence type="ECO:0000313" key="1">
    <source>
        <dbReference type="EMBL" id="GFD18152.1"/>
    </source>
</evidence>
<gene>
    <name evidence="1" type="ORF">Tci_890121</name>
</gene>
<dbReference type="EMBL" id="BKCJ011305545">
    <property type="protein sequence ID" value="GFD18152.1"/>
    <property type="molecule type" value="Genomic_DNA"/>
</dbReference>
<organism evidence="1">
    <name type="scientific">Tanacetum cinerariifolium</name>
    <name type="common">Dalmatian daisy</name>
    <name type="synonym">Chrysanthemum cinerariifolium</name>
    <dbReference type="NCBI Taxonomy" id="118510"/>
    <lineage>
        <taxon>Eukaryota</taxon>
        <taxon>Viridiplantae</taxon>
        <taxon>Streptophyta</taxon>
        <taxon>Embryophyta</taxon>
        <taxon>Tracheophyta</taxon>
        <taxon>Spermatophyta</taxon>
        <taxon>Magnoliopsida</taxon>
        <taxon>eudicotyledons</taxon>
        <taxon>Gunneridae</taxon>
        <taxon>Pentapetalae</taxon>
        <taxon>asterids</taxon>
        <taxon>campanulids</taxon>
        <taxon>Asterales</taxon>
        <taxon>Asteraceae</taxon>
        <taxon>Asteroideae</taxon>
        <taxon>Anthemideae</taxon>
        <taxon>Anthemidinae</taxon>
        <taxon>Tanacetum</taxon>
    </lineage>
</organism>
<protein>
    <submittedName>
        <fullName evidence="1">Uncharacterized protein</fullName>
    </submittedName>
</protein>
<reference evidence="1" key="1">
    <citation type="journal article" date="2019" name="Sci. Rep.">
        <title>Draft genome of Tanacetum cinerariifolium, the natural source of mosquito coil.</title>
        <authorList>
            <person name="Yamashiro T."/>
            <person name="Shiraishi A."/>
            <person name="Satake H."/>
            <person name="Nakayama K."/>
        </authorList>
    </citation>
    <scope>NUCLEOTIDE SEQUENCE</scope>
</reference>
<dbReference type="AlphaFoldDB" id="A0A699U5J4"/>
<name>A0A699U5J4_TANCI</name>
<accession>A0A699U5J4</accession>
<sequence length="137" mass="15403">GVHDAVGQDVAHLRIEGVALRVAVLDAGQVVLLPYFQRALRAGEARNPDGLGIDNVAENAKRGLRSFLASGYRRVEATQQRFVGPHIENAELSNRVNHELVMSCELASMSWQARLIDQSYGWPRWLFRKHQRLTQGF</sequence>
<proteinExistence type="predicted"/>
<comment type="caution">
    <text evidence="1">The sequence shown here is derived from an EMBL/GenBank/DDBJ whole genome shotgun (WGS) entry which is preliminary data.</text>
</comment>
<feature type="non-terminal residue" evidence="1">
    <location>
        <position position="1"/>
    </location>
</feature>